<name>X1CPC5_9ZZZZ</name>
<sequence>LNFEGSIILGINDCIAVDCVAEPTLACATIFGHFEDMS</sequence>
<reference evidence="1" key="1">
    <citation type="journal article" date="2014" name="Front. Microbiol.">
        <title>High frequency of phylogenetically diverse reductive dehalogenase-homologous genes in deep subseafloor sedimentary metagenomes.</title>
        <authorList>
            <person name="Kawai M."/>
            <person name="Futagami T."/>
            <person name="Toyoda A."/>
            <person name="Takaki Y."/>
            <person name="Nishi S."/>
            <person name="Hori S."/>
            <person name="Arai W."/>
            <person name="Tsubouchi T."/>
            <person name="Morono Y."/>
            <person name="Uchiyama I."/>
            <person name="Ito T."/>
            <person name="Fujiyama A."/>
            <person name="Inagaki F."/>
            <person name="Takami H."/>
        </authorList>
    </citation>
    <scope>NUCLEOTIDE SEQUENCE</scope>
    <source>
        <strain evidence="1">Expedition CK06-06</strain>
    </source>
</reference>
<accession>X1CPC5</accession>
<proteinExistence type="predicted"/>
<comment type="caution">
    <text evidence="1">The sequence shown here is derived from an EMBL/GenBank/DDBJ whole genome shotgun (WGS) entry which is preliminary data.</text>
</comment>
<organism evidence="1">
    <name type="scientific">marine sediment metagenome</name>
    <dbReference type="NCBI Taxonomy" id="412755"/>
    <lineage>
        <taxon>unclassified sequences</taxon>
        <taxon>metagenomes</taxon>
        <taxon>ecological metagenomes</taxon>
    </lineage>
</organism>
<protein>
    <submittedName>
        <fullName evidence="1">Uncharacterized protein</fullName>
    </submittedName>
</protein>
<evidence type="ECO:0000313" key="1">
    <source>
        <dbReference type="EMBL" id="GAH09642.1"/>
    </source>
</evidence>
<dbReference type="AlphaFoldDB" id="X1CPC5"/>
<gene>
    <name evidence="1" type="ORF">S01H4_62876</name>
</gene>
<dbReference type="EMBL" id="BART01037647">
    <property type="protein sequence ID" value="GAH09642.1"/>
    <property type="molecule type" value="Genomic_DNA"/>
</dbReference>
<feature type="non-terminal residue" evidence="1">
    <location>
        <position position="1"/>
    </location>
</feature>